<evidence type="ECO:0000313" key="4">
    <source>
        <dbReference type="EMBL" id="PWI76345.1"/>
    </source>
</evidence>
<feature type="region of interest" description="Disordered" evidence="3">
    <location>
        <begin position="512"/>
        <end position="559"/>
    </location>
</feature>
<evidence type="ECO:0000256" key="3">
    <source>
        <dbReference type="SAM" id="MobiDB-lite"/>
    </source>
</evidence>
<feature type="compositionally biased region" description="Basic and acidic residues" evidence="3">
    <location>
        <begin position="1244"/>
        <end position="1260"/>
    </location>
</feature>
<dbReference type="PANTHER" id="PTHR46430">
    <property type="entry name" value="PROTEIN SKT5-RELATED"/>
    <property type="match status" value="1"/>
</dbReference>
<organism evidence="4 5">
    <name type="scientific">Purpureocillium lilacinum</name>
    <name type="common">Paecilomyces lilacinus</name>
    <dbReference type="NCBI Taxonomy" id="33203"/>
    <lineage>
        <taxon>Eukaryota</taxon>
        <taxon>Fungi</taxon>
        <taxon>Dikarya</taxon>
        <taxon>Ascomycota</taxon>
        <taxon>Pezizomycotina</taxon>
        <taxon>Sordariomycetes</taxon>
        <taxon>Hypocreomycetidae</taxon>
        <taxon>Hypocreales</taxon>
        <taxon>Ophiocordycipitaceae</taxon>
        <taxon>Purpureocillium</taxon>
    </lineage>
</organism>
<feature type="compositionally biased region" description="Basic and acidic residues" evidence="3">
    <location>
        <begin position="512"/>
        <end position="532"/>
    </location>
</feature>
<dbReference type="Gene3D" id="1.25.40.10">
    <property type="entry name" value="Tetratricopeptide repeat domain"/>
    <property type="match status" value="2"/>
</dbReference>
<feature type="region of interest" description="Disordered" evidence="3">
    <location>
        <begin position="935"/>
        <end position="1349"/>
    </location>
</feature>
<name>A0A2U3EPD2_PURLI</name>
<keyword evidence="1" id="KW-0677">Repeat</keyword>
<feature type="compositionally biased region" description="Polar residues" evidence="3">
    <location>
        <begin position="1129"/>
        <end position="1144"/>
    </location>
</feature>
<dbReference type="Pfam" id="PF08238">
    <property type="entry name" value="Sel1"/>
    <property type="match status" value="6"/>
</dbReference>
<keyword evidence="2" id="KW-0802">TPR repeat</keyword>
<feature type="compositionally biased region" description="Polar residues" evidence="3">
    <location>
        <begin position="1094"/>
        <end position="1103"/>
    </location>
</feature>
<proteinExistence type="predicted"/>
<dbReference type="InterPro" id="IPR006597">
    <property type="entry name" value="Sel1-like"/>
</dbReference>
<dbReference type="InterPro" id="IPR019734">
    <property type="entry name" value="TPR_rpt"/>
</dbReference>
<dbReference type="EMBL" id="LCWV01000001">
    <property type="protein sequence ID" value="PWI76345.1"/>
    <property type="molecule type" value="Genomic_DNA"/>
</dbReference>
<accession>A0A2U3EPD2</accession>
<comment type="caution">
    <text evidence="4">The sequence shown here is derived from an EMBL/GenBank/DDBJ whole genome shotgun (WGS) entry which is preliminary data.</text>
</comment>
<protein>
    <submittedName>
        <fullName evidence="4">Chitin synthase activator (Chs3)</fullName>
    </submittedName>
</protein>
<feature type="compositionally biased region" description="Polar residues" evidence="3">
    <location>
        <begin position="950"/>
        <end position="961"/>
    </location>
</feature>
<dbReference type="PANTHER" id="PTHR46430:SF2">
    <property type="entry name" value="CHITIN SYNTHASE REGULATORY FACTOR 4"/>
    <property type="match status" value="1"/>
</dbReference>
<dbReference type="InterPro" id="IPR011990">
    <property type="entry name" value="TPR-like_helical_dom_sf"/>
</dbReference>
<feature type="repeat" description="TPR" evidence="2">
    <location>
        <begin position="700"/>
        <end position="733"/>
    </location>
</feature>
<dbReference type="PROSITE" id="PS50005">
    <property type="entry name" value="TPR"/>
    <property type="match status" value="1"/>
</dbReference>
<feature type="compositionally biased region" description="Pro residues" evidence="3">
    <location>
        <begin position="285"/>
        <end position="295"/>
    </location>
</feature>
<evidence type="ECO:0000256" key="1">
    <source>
        <dbReference type="ARBA" id="ARBA00022737"/>
    </source>
</evidence>
<dbReference type="SUPFAM" id="SSF81901">
    <property type="entry name" value="HCP-like"/>
    <property type="match status" value="1"/>
</dbReference>
<dbReference type="Proteomes" id="UP000245956">
    <property type="component" value="Unassembled WGS sequence"/>
</dbReference>
<feature type="compositionally biased region" description="Pro residues" evidence="3">
    <location>
        <begin position="1167"/>
        <end position="1179"/>
    </location>
</feature>
<sequence length="1397" mass="148817">MLQAERTGPGRRPDPWGVLLGSAGQAAACMRDEPPPCVPSVSNVARAAATVSGPLGVFTLCEAVVVTRVPTTLAFLEGTTGAKFDAGAATTAQAGAAHNQRNSTRTYLLLAPGTDGTYPTSPTTSSDGGCDPRALRHARWAAVSDQATTHVIAPVLCPAWMRLSAAGINVKAVDCLPRPLFRRAFWFTMQASQAVLLVPSRPLSSTLSVWPGAAAQLIISFPTSNLDATHGGHASPRGAGHLACTVPKIASHPHPQPSAATWARASPVVVDLTLASISSAGKPLARPPPPPPPPAVSTTAHPLLQGGAAQCQVPIQVGPGAAAGGTAAGGGERARGTLPTPVLASIATHTTLTSTLINRPAGRRRDSPLFPTHTPFAVPESLLSSRLASSRSLFRVPRFLSPSFLRLREARCTAATSGRHHRSDLRCPALPCAASGELPSADGPRPAALTGTTRTRPLLTLSTDMPQFGATFVPGGIDDYYLPEVVAPSPQRVTPQVPQNMQDDLQRLELEARESERQSDSGADLHGDREPPRPLPGAAAAPTAESDIRAYQNSDTRAQKLDSMGWDAPSFSPFPKVAGDNVPPADDAKEEILWNARKHVLHSQNVTMQISWARDVLTWAEVAMEAAARDPPEKARSSTPRIEHELRMDAVNIISYLARQEHPDALYIRSKWLEFGKFGHRIDKREAYSGYKRAAELGNARSEYRMGMLFEQSNDMSKAKEHYYRGMSLKDSAAMYRMGMMSLLGQHGETKDYPRGLERIQQAADSSDEDAPQGSYVYGMLVGRDLPDIAVPDGLLPYNLETAKMYIEKAAYLGFAKAQLKMGQAYELCQLGCEFNPSYSLHYYGLAAKQGLPEAALGVSRWFLFGYEGVFKKNEELAFSYAQEAAAAKLPTGEFAMGYYYEIGIHVNKSVSEARRWYQLAADHGNKDAVGRLDSLSQDKSLSKQDHETTTLTRIKSQHGSQRGRRPERFKQPQQMPTLDEGSGTPTAAEGPGYPPMTAVNPSSTGPSPQPSPGIKPTIVSEHATFPDPSRASVVGSERQPAFNIRLDSAAPQPVRPHSTAPYPDDERPAPLNVMRSRSTAPYPEDDVRGYPNSHYNPAINPSQGPPADRPMSAFGVNTQAAGPRPMPGSQSTGSLQPLAQPPSSRGRFASAGYDAPGGPGAYRQPSPGPNPSGRPYPTPEDLQGRPASAAPYPGGGPGGNRLQKQPPRQPYGGGQAPYPPAAAEPGRDYGPRTSSRPISEAPPPHHDPRIPPQGHERFSRVPGATGRPERLSSLPQDGQRPPRVPTGLGQGGSNSPRPGAGRVGSAPPGPGQGLPSPGLHPSATAPAKPPPAKGPATFEDMGIPQGKQEGDCWHRLSCNVWTTDGHRGVEGVLPKRPGHGLSGSQSDGYEFVGRVM</sequence>
<feature type="compositionally biased region" description="Low complexity" evidence="3">
    <location>
        <begin position="1314"/>
        <end position="1327"/>
    </location>
</feature>
<gene>
    <name evidence="4" type="ORF">PCL_03539</name>
</gene>
<dbReference type="SMART" id="SM00671">
    <property type="entry name" value="SEL1"/>
    <property type="match status" value="6"/>
</dbReference>
<evidence type="ECO:0000256" key="2">
    <source>
        <dbReference type="PROSITE-ProRule" id="PRU00339"/>
    </source>
</evidence>
<dbReference type="InterPro" id="IPR051726">
    <property type="entry name" value="Chitin_Synth_Reg"/>
</dbReference>
<feature type="region of interest" description="Disordered" evidence="3">
    <location>
        <begin position="280"/>
        <end position="301"/>
    </location>
</feature>
<reference evidence="4 5" key="1">
    <citation type="journal article" date="2016" name="Front. Microbiol.">
        <title>Genome and transcriptome sequences reveal the specific parasitism of the nematophagous Purpureocillium lilacinum 36-1.</title>
        <authorList>
            <person name="Xie J."/>
            <person name="Li S."/>
            <person name="Mo C."/>
            <person name="Xiao X."/>
            <person name="Peng D."/>
            <person name="Wang G."/>
            <person name="Xiao Y."/>
        </authorList>
    </citation>
    <scope>NUCLEOTIDE SEQUENCE [LARGE SCALE GENOMIC DNA]</scope>
    <source>
        <strain evidence="4 5">36-1</strain>
    </source>
</reference>
<evidence type="ECO:0000313" key="5">
    <source>
        <dbReference type="Proteomes" id="UP000245956"/>
    </source>
</evidence>